<keyword evidence="1" id="KW-0472">Membrane</keyword>
<accession>A0A087E6W8</accession>
<gene>
    <name evidence="2" type="ORF">THER5_0983</name>
</gene>
<dbReference type="InterPro" id="IPR045584">
    <property type="entry name" value="Pilin-like"/>
</dbReference>
<evidence type="ECO:0000313" key="3">
    <source>
        <dbReference type="Proteomes" id="UP000029003"/>
    </source>
</evidence>
<evidence type="ECO:0000313" key="2">
    <source>
        <dbReference type="EMBL" id="KFJ03519.1"/>
    </source>
</evidence>
<dbReference type="NCBIfam" id="TIGR02532">
    <property type="entry name" value="IV_pilin_GFxxxE"/>
    <property type="match status" value="1"/>
</dbReference>
<evidence type="ECO:0000256" key="1">
    <source>
        <dbReference type="SAM" id="Phobius"/>
    </source>
</evidence>
<proteinExistence type="predicted"/>
<dbReference type="SUPFAM" id="SSF54523">
    <property type="entry name" value="Pili subunits"/>
    <property type="match status" value="1"/>
</dbReference>
<dbReference type="PROSITE" id="PS00409">
    <property type="entry name" value="PROKAR_NTER_METHYL"/>
    <property type="match status" value="1"/>
</dbReference>
<keyword evidence="1" id="KW-0812">Transmembrane</keyword>
<feature type="transmembrane region" description="Helical" evidence="1">
    <location>
        <begin position="12"/>
        <end position="34"/>
    </location>
</feature>
<comment type="caution">
    <text evidence="2">The sequence shown here is derived from an EMBL/GenBank/DDBJ whole genome shotgun (WGS) entry which is preliminary data.</text>
</comment>
<dbReference type="Proteomes" id="UP000029003">
    <property type="component" value="Unassembled WGS sequence"/>
</dbReference>
<organism evidence="2 3">
    <name type="scientific">Bifidobacterium thermacidophilum subsp. thermacidophilum</name>
    <dbReference type="NCBI Taxonomy" id="79262"/>
    <lineage>
        <taxon>Bacteria</taxon>
        <taxon>Bacillati</taxon>
        <taxon>Actinomycetota</taxon>
        <taxon>Actinomycetes</taxon>
        <taxon>Bifidobacteriales</taxon>
        <taxon>Bifidobacteriaceae</taxon>
        <taxon>Bifidobacterium</taxon>
    </lineage>
</organism>
<dbReference type="RefSeq" id="WP_029576020.1">
    <property type="nucleotide sequence ID" value="NZ_JGZT01000005.1"/>
</dbReference>
<dbReference type="InterPro" id="IPR012902">
    <property type="entry name" value="N_methyl_site"/>
</dbReference>
<sequence>MRLKKRGQTGFTLVELLIVVVIIGILTAVAVPIYNNQKRLARPTANRENAKNAEALGIEAFLSSSGKVNQTAKRSGYNTVTYTYFVEAGTGILNFCTNWNSDGSGGGGCDTGGADDRWIADGSHKVSTLTDVGSWTSDTTISDNVKLGDEIAKIWTIHFDPITGETVGYYCAFPSSNDPTYQRVLQAVRDGSAQEKYKQSNG</sequence>
<dbReference type="Pfam" id="PF07963">
    <property type="entry name" value="N_methyl"/>
    <property type="match status" value="1"/>
</dbReference>
<dbReference type="AlphaFoldDB" id="A0A087E6W8"/>
<name>A0A087E6W8_9BIFI</name>
<reference evidence="2 3" key="1">
    <citation type="submission" date="2014-03" db="EMBL/GenBank/DDBJ databases">
        <title>Genomics of Bifidobacteria.</title>
        <authorList>
            <person name="Ventura M."/>
            <person name="Milani C."/>
            <person name="Lugli G.A."/>
        </authorList>
    </citation>
    <scope>NUCLEOTIDE SEQUENCE [LARGE SCALE GENOMIC DNA]</scope>
    <source>
        <strain evidence="2 3">LMG 21395</strain>
    </source>
</reference>
<dbReference type="Gene3D" id="3.30.700.10">
    <property type="entry name" value="Glycoprotein, Type 4 Pilin"/>
    <property type="match status" value="1"/>
</dbReference>
<dbReference type="OrthoDB" id="9989038at2"/>
<dbReference type="EMBL" id="JGZT01000005">
    <property type="protein sequence ID" value="KFJ03519.1"/>
    <property type="molecule type" value="Genomic_DNA"/>
</dbReference>
<keyword evidence="1" id="KW-1133">Transmembrane helix</keyword>
<protein>
    <submittedName>
        <fullName evidence="2">Type IV pilin N-term methylation site GFxxxE</fullName>
    </submittedName>
</protein>